<evidence type="ECO:0000313" key="3">
    <source>
        <dbReference type="EMBL" id="TKA13511.1"/>
    </source>
</evidence>
<dbReference type="GO" id="GO:0006355">
    <property type="term" value="P:regulation of DNA-templated transcription"/>
    <property type="evidence" value="ECO:0007669"/>
    <property type="project" value="InterPro"/>
</dbReference>
<dbReference type="InterPro" id="IPR058852">
    <property type="entry name" value="HTH_77"/>
</dbReference>
<dbReference type="SUPFAM" id="SSF52540">
    <property type="entry name" value="P-loop containing nucleoside triphosphate hydrolases"/>
    <property type="match status" value="1"/>
</dbReference>
<comment type="caution">
    <text evidence="3">The sequence shown here is derived from an EMBL/GenBank/DDBJ whole genome shotgun (WGS) entry which is preliminary data.</text>
</comment>
<dbReference type="PRINTS" id="PR00038">
    <property type="entry name" value="HTHLUXR"/>
</dbReference>
<dbReference type="GO" id="GO:0003677">
    <property type="term" value="F:DNA binding"/>
    <property type="evidence" value="ECO:0007669"/>
    <property type="project" value="InterPro"/>
</dbReference>
<dbReference type="EMBL" id="SUMC01000001">
    <property type="protein sequence ID" value="TKA13511.1"/>
    <property type="molecule type" value="Genomic_DNA"/>
</dbReference>
<dbReference type="SMART" id="SM00421">
    <property type="entry name" value="HTH_LUXR"/>
    <property type="match status" value="1"/>
</dbReference>
<dbReference type="InterPro" id="IPR036388">
    <property type="entry name" value="WH-like_DNA-bd_sf"/>
</dbReference>
<dbReference type="InterPro" id="IPR016032">
    <property type="entry name" value="Sig_transdc_resp-reg_C-effctor"/>
</dbReference>
<organism evidence="3 4">
    <name type="scientific">Actinacidiphila oryziradicis</name>
    <dbReference type="NCBI Taxonomy" id="2571141"/>
    <lineage>
        <taxon>Bacteria</taxon>
        <taxon>Bacillati</taxon>
        <taxon>Actinomycetota</taxon>
        <taxon>Actinomycetes</taxon>
        <taxon>Kitasatosporales</taxon>
        <taxon>Streptomycetaceae</taxon>
        <taxon>Actinacidiphila</taxon>
    </lineage>
</organism>
<dbReference type="InterPro" id="IPR027417">
    <property type="entry name" value="P-loop_NTPase"/>
</dbReference>
<dbReference type="PRINTS" id="PR00364">
    <property type="entry name" value="DISEASERSIST"/>
</dbReference>
<dbReference type="CDD" id="cd06170">
    <property type="entry name" value="LuxR_C_like"/>
    <property type="match status" value="1"/>
</dbReference>
<feature type="region of interest" description="Disordered" evidence="1">
    <location>
        <begin position="691"/>
        <end position="710"/>
    </location>
</feature>
<dbReference type="Gene3D" id="1.10.10.10">
    <property type="entry name" value="Winged helix-like DNA-binding domain superfamily/Winged helix DNA-binding domain"/>
    <property type="match status" value="1"/>
</dbReference>
<evidence type="ECO:0000259" key="2">
    <source>
        <dbReference type="PROSITE" id="PS50043"/>
    </source>
</evidence>
<reference evidence="3 4" key="1">
    <citation type="submission" date="2019-04" db="EMBL/GenBank/DDBJ databases">
        <title>Streptomyces oryziradicis sp. nov., a novel actinomycete isolated from rhizosphere soil of rice (Oryza sativa L.).</title>
        <authorList>
            <person name="Li C."/>
        </authorList>
    </citation>
    <scope>NUCLEOTIDE SEQUENCE [LARGE SCALE GENOMIC DNA]</scope>
    <source>
        <strain evidence="3 4">NEAU-C40</strain>
    </source>
</reference>
<dbReference type="AlphaFoldDB" id="A0A4U0SXM3"/>
<dbReference type="InterPro" id="IPR011990">
    <property type="entry name" value="TPR-like_helical_dom_sf"/>
</dbReference>
<feature type="domain" description="HTH luxR-type" evidence="2">
    <location>
        <begin position="701"/>
        <end position="765"/>
    </location>
</feature>
<dbReference type="OrthoDB" id="499349at2"/>
<keyword evidence="4" id="KW-1185">Reference proteome</keyword>
<dbReference type="Pfam" id="PF00196">
    <property type="entry name" value="GerE"/>
    <property type="match status" value="1"/>
</dbReference>
<dbReference type="Gene3D" id="3.40.50.300">
    <property type="entry name" value="P-loop containing nucleotide triphosphate hydrolases"/>
    <property type="match status" value="1"/>
</dbReference>
<dbReference type="InterPro" id="IPR000792">
    <property type="entry name" value="Tscrpt_reg_LuxR_C"/>
</dbReference>
<dbReference type="PANTHER" id="PTHR47691:SF3">
    <property type="entry name" value="HTH-TYPE TRANSCRIPTIONAL REGULATOR RV0890C-RELATED"/>
    <property type="match status" value="1"/>
</dbReference>
<accession>A0A4U0SXM3</accession>
<evidence type="ECO:0000313" key="4">
    <source>
        <dbReference type="Proteomes" id="UP000305778"/>
    </source>
</evidence>
<dbReference type="Proteomes" id="UP000305778">
    <property type="component" value="Unassembled WGS sequence"/>
</dbReference>
<dbReference type="Gene3D" id="1.25.40.10">
    <property type="entry name" value="Tetratricopeptide repeat domain"/>
    <property type="match status" value="1"/>
</dbReference>
<sequence>MALGFSGRRGGELPAEVTELIGRGEELTRVRAMLGQARLVTLAGPGGVGKSRVALRTAADLRQSYADGVVLAELSELRDPELLPHCLAMVLGVPGQAARPPLDDVVEYLRDKHLLIVLDTCEHLVDACAMFADVVLREAPRVSVLATSRQPLDVPGEHTFQVPPLPLPDAVVLFARRAAAVVPGFVVSDANRGDVTALCLRLDGIPLAIELATVRLRALPLTHLVARLEDRFRILTGGRRTSLPRHQTLRTAIGWSHELCSPQERLLWARLSVFAGSFDLAAVEQVCSGGDLPAEEVVEHLIALVDKSVVLRVDGGDGTGGRYRLLDTIRQYGTEWLVQTGDAAACRRRHRDHHVALAERFYDRLLTADQVPLYQALHSDRANVRAALEYAFAEPEGLLSGMVMATKLWAFWQTAGLLSEGRHWIDKGLSRHPRPGSGRAHALVVSGILALMQGDLEPAMDRFQEARRTAEQVGDETVLAYALGYIGGVHGLYGDADRAAGYLDDAHARLRALDDRLGLVISYYQGAFLRAVLDDIPGAVEMCDQALRYLGATEGECMITSNILLIKGIVAWDASDRAECARLIRSAMELKRRLGEVWGLAHCTEALAWVAAQDRRYARTAWMLGAAQTLWRRIGTPMFGVRTLLRQHDRSESAARAALGSDTYEQLFELGTQLPLDRAVALVLADADTPTHLAERDPGHRPGGPDGLTRREREVAALVVQGLSNREIAEKLVISKRTADAHVEHILAKLGATSRTQIAALAGDM</sequence>
<dbReference type="SUPFAM" id="SSF48452">
    <property type="entry name" value="TPR-like"/>
    <property type="match status" value="1"/>
</dbReference>
<gene>
    <name evidence="3" type="ORF">FCI23_02170</name>
</gene>
<evidence type="ECO:0000256" key="1">
    <source>
        <dbReference type="SAM" id="MobiDB-lite"/>
    </source>
</evidence>
<protein>
    <submittedName>
        <fullName evidence="3">LuxR family transcriptional regulator</fullName>
    </submittedName>
</protein>
<dbReference type="PANTHER" id="PTHR47691">
    <property type="entry name" value="REGULATOR-RELATED"/>
    <property type="match status" value="1"/>
</dbReference>
<dbReference type="SUPFAM" id="SSF46894">
    <property type="entry name" value="C-terminal effector domain of the bipartite response regulators"/>
    <property type="match status" value="1"/>
</dbReference>
<dbReference type="RefSeq" id="WP_136721670.1">
    <property type="nucleotide sequence ID" value="NZ_SUMC01000001.1"/>
</dbReference>
<proteinExistence type="predicted"/>
<dbReference type="PROSITE" id="PS50043">
    <property type="entry name" value="HTH_LUXR_2"/>
    <property type="match status" value="1"/>
</dbReference>
<dbReference type="Pfam" id="PF25872">
    <property type="entry name" value="HTH_77"/>
    <property type="match status" value="1"/>
</dbReference>
<name>A0A4U0SXM3_9ACTN</name>